<proteinExistence type="predicted"/>
<dbReference type="RefSeq" id="XP_022507140.1">
    <property type="nucleotide sequence ID" value="XM_022660560.1"/>
</dbReference>
<keyword evidence="4" id="KW-1185">Reference proteome</keyword>
<keyword evidence="2" id="KW-1133">Transmembrane helix</keyword>
<evidence type="ECO:0000313" key="3">
    <source>
        <dbReference type="EMBL" id="OAG35188.1"/>
    </source>
</evidence>
<organism evidence="3 4">
    <name type="scientific">Fonsecaea monophora</name>
    <dbReference type="NCBI Taxonomy" id="254056"/>
    <lineage>
        <taxon>Eukaryota</taxon>
        <taxon>Fungi</taxon>
        <taxon>Dikarya</taxon>
        <taxon>Ascomycota</taxon>
        <taxon>Pezizomycotina</taxon>
        <taxon>Eurotiomycetes</taxon>
        <taxon>Chaetothyriomycetidae</taxon>
        <taxon>Chaetothyriales</taxon>
        <taxon>Herpotrichiellaceae</taxon>
        <taxon>Fonsecaea</taxon>
    </lineage>
</organism>
<evidence type="ECO:0000256" key="1">
    <source>
        <dbReference type="SAM" id="MobiDB-lite"/>
    </source>
</evidence>
<reference evidence="3 4" key="1">
    <citation type="submission" date="2016-03" db="EMBL/GenBank/DDBJ databases">
        <title>Draft genome sequence of the Fonsecaea monophora CBS 269.37.</title>
        <authorList>
            <person name="Bombassaro A."/>
            <person name="Vinicius W.A."/>
            <person name="De Hoog S."/>
            <person name="Sun J."/>
            <person name="Souza E.M."/>
            <person name="Raittz R.T."/>
            <person name="Costa F."/>
            <person name="Leao A.C."/>
            <person name="Tadra-Sfeir M.Z."/>
            <person name="Baura V."/>
            <person name="Balsanelli E."/>
            <person name="Pedrosa F.O."/>
            <person name="Moreno L.F."/>
            <person name="Steffens M.B."/>
            <person name="Xi L."/>
            <person name="Bocca A.L."/>
            <person name="Felipe M.S."/>
            <person name="Teixeira M."/>
            <person name="Telles Filho F.Q."/>
            <person name="Azevedo C.M."/>
            <person name="Gomes R."/>
            <person name="Vicente V.A."/>
        </authorList>
    </citation>
    <scope>NUCLEOTIDE SEQUENCE [LARGE SCALE GENOMIC DNA]</scope>
    <source>
        <strain evidence="3 4">CBS 269.37</strain>
    </source>
</reference>
<keyword evidence="2" id="KW-0472">Membrane</keyword>
<evidence type="ECO:0000313" key="4">
    <source>
        <dbReference type="Proteomes" id="UP000077002"/>
    </source>
</evidence>
<dbReference type="OrthoDB" id="5337208at2759"/>
<feature type="transmembrane region" description="Helical" evidence="2">
    <location>
        <begin position="114"/>
        <end position="131"/>
    </location>
</feature>
<evidence type="ECO:0000256" key="2">
    <source>
        <dbReference type="SAM" id="Phobius"/>
    </source>
</evidence>
<feature type="transmembrane region" description="Helical" evidence="2">
    <location>
        <begin position="483"/>
        <end position="505"/>
    </location>
</feature>
<dbReference type="GeneID" id="34605762"/>
<feature type="transmembrane region" description="Helical" evidence="2">
    <location>
        <begin position="47"/>
        <end position="69"/>
    </location>
</feature>
<accession>A0A177ETB3</accession>
<protein>
    <submittedName>
        <fullName evidence="3">Uncharacterized protein</fullName>
    </submittedName>
</protein>
<dbReference type="AlphaFoldDB" id="A0A177ETB3"/>
<sequence>MVFSSLDPGRQTYHLWRRFSMPTEHGSRDAIAVPANVANELNSAYTFMLQLIIVDFWVILILAGVVLFLGKEKHSHNSGVIATGIWNSRDSPSVICKLTGSYFFKIKDRRRFHLFWWTVLAAGFVVAIYAIPIKVAPYIIIDNAAPVAASAVYVPSLSNTPDEKNGVQINALEAPSAFRAAGSVLVANSTGRTHVFIDPPETLQDLGDGEAVIRVGYNYTITGVDFGLQHYPDLVLSVQGSCQTDYSWLLAESVDDSNIINDEYLLFNDPNEGTQNVSFYDSARPLGYFFQGLASPTGPAGNWTWGALVSSVQRQSITAGTDPWYLTVADGGSDVGFIVKGGRPALSCWQNDVWSYRGHQSTAVALDSTSLPGLNLSPGLQNVLARFLSLPKIVTLATRLGASALVSTDTSLGEKFDAGASSFHDDLQRLVFASYIATMNTLTDTTLFSTNNYGLPNQVIGSDGGPDPGVDAFVIWSSNVSTLSILTIIIIPVMTVVMKLIVWALTDLPFSWYRIQALQATVLYSCLHEKATGINDVECNRQGDRPWVKQGDHEQAVFRPRFDRESRTLSWGAAEHREVTLGIGPTPLTPRGTSNLEVPGANGRTEYFQPQPQSQVVNEKPASNVESQISSVLTPSSVNQPLLPSSSQPR</sequence>
<gene>
    <name evidence="3" type="ORF">AYO21_10647</name>
</gene>
<keyword evidence="2" id="KW-0812">Transmembrane</keyword>
<dbReference type="EMBL" id="LVKK01000126">
    <property type="protein sequence ID" value="OAG35188.1"/>
    <property type="molecule type" value="Genomic_DNA"/>
</dbReference>
<feature type="region of interest" description="Disordered" evidence="1">
    <location>
        <begin position="582"/>
        <end position="650"/>
    </location>
</feature>
<name>A0A177ETB3_9EURO</name>
<feature type="compositionally biased region" description="Polar residues" evidence="1">
    <location>
        <begin position="624"/>
        <end position="650"/>
    </location>
</feature>
<feature type="compositionally biased region" description="Polar residues" evidence="1">
    <location>
        <begin position="608"/>
        <end position="617"/>
    </location>
</feature>
<comment type="caution">
    <text evidence="3">The sequence shown here is derived from an EMBL/GenBank/DDBJ whole genome shotgun (WGS) entry which is preliminary data.</text>
</comment>
<dbReference type="Proteomes" id="UP000077002">
    <property type="component" value="Unassembled WGS sequence"/>
</dbReference>